<dbReference type="RefSeq" id="WP_219764614.1">
    <property type="nucleotide sequence ID" value="NZ_JAHYBZ010000007.1"/>
</dbReference>
<organism evidence="1 2">
    <name type="scientific">Roseomonas alba</name>
    <dbReference type="NCBI Taxonomy" id="2846776"/>
    <lineage>
        <taxon>Bacteria</taxon>
        <taxon>Pseudomonadati</taxon>
        <taxon>Pseudomonadota</taxon>
        <taxon>Alphaproteobacteria</taxon>
        <taxon>Acetobacterales</taxon>
        <taxon>Roseomonadaceae</taxon>
        <taxon>Roseomonas</taxon>
    </lineage>
</organism>
<dbReference type="Proteomes" id="UP001196565">
    <property type="component" value="Unassembled WGS sequence"/>
</dbReference>
<proteinExistence type="predicted"/>
<comment type="caution">
    <text evidence="1">The sequence shown here is derived from an EMBL/GenBank/DDBJ whole genome shotgun (WGS) entry which is preliminary data.</text>
</comment>
<accession>A0ABS7ACV0</accession>
<evidence type="ECO:0000313" key="1">
    <source>
        <dbReference type="EMBL" id="MBW6399998.1"/>
    </source>
</evidence>
<name>A0ABS7ACV0_9PROT</name>
<reference evidence="1 2" key="1">
    <citation type="submission" date="2021-07" db="EMBL/GenBank/DDBJ databases">
        <authorList>
            <person name="So Y."/>
        </authorList>
    </citation>
    <scope>NUCLEOTIDE SEQUENCE [LARGE SCALE GENOMIC DNA]</scope>
    <source>
        <strain evidence="1 2">HJA6</strain>
    </source>
</reference>
<keyword evidence="2" id="KW-1185">Reference proteome</keyword>
<sequence>MAPDATRAALELFATPAEHAELVALMLEAAALDARRHRITASINILRQRLAQRRLAAERGRPFVGPKPRLAPPPT</sequence>
<gene>
    <name evidence="1" type="ORF">KPL78_19210</name>
</gene>
<dbReference type="EMBL" id="JAHYBZ010000007">
    <property type="protein sequence ID" value="MBW6399998.1"/>
    <property type="molecule type" value="Genomic_DNA"/>
</dbReference>
<evidence type="ECO:0000313" key="2">
    <source>
        <dbReference type="Proteomes" id="UP001196565"/>
    </source>
</evidence>
<protein>
    <submittedName>
        <fullName evidence="1">Uncharacterized protein</fullName>
    </submittedName>
</protein>